<dbReference type="Proteomes" id="UP000288178">
    <property type="component" value="Unassembled WGS sequence"/>
</dbReference>
<dbReference type="InterPro" id="IPR046346">
    <property type="entry name" value="Aminoacid_DH-like_N_sf"/>
</dbReference>
<dbReference type="InterPro" id="IPR049059">
    <property type="entry name" value="NAD_Glu_DH_HM1"/>
</dbReference>
<reference evidence="7 8" key="1">
    <citation type="submission" date="2019-01" db="EMBL/GenBank/DDBJ databases">
        <authorList>
            <person name="Chen W.-M."/>
        </authorList>
    </citation>
    <scope>NUCLEOTIDE SEQUENCE [LARGE SCALE GENOMIC DNA]</scope>
    <source>
        <strain evidence="7 8">ICH-3</strain>
    </source>
</reference>
<dbReference type="GO" id="GO:0004352">
    <property type="term" value="F:glutamate dehydrogenase (NAD+) activity"/>
    <property type="evidence" value="ECO:0007669"/>
    <property type="project" value="InterPro"/>
</dbReference>
<feature type="domain" description="NAD-glutamate dehydrogenase N-terminal ACT1" evidence="4">
    <location>
        <begin position="43"/>
        <end position="185"/>
    </location>
</feature>
<dbReference type="Pfam" id="PF05088">
    <property type="entry name" value="Bac_GDH_CD"/>
    <property type="match status" value="1"/>
</dbReference>
<protein>
    <submittedName>
        <fullName evidence="7">NAD-glutamate dehydrogenase</fullName>
    </submittedName>
</protein>
<dbReference type="Pfam" id="PF21074">
    <property type="entry name" value="GDH_C"/>
    <property type="match status" value="1"/>
</dbReference>
<feature type="domain" description="NAD-glutamate dehydrogenase catalytic" evidence="2">
    <location>
        <begin position="737"/>
        <end position="1233"/>
    </location>
</feature>
<dbReference type="SUPFAM" id="SSF51735">
    <property type="entry name" value="NAD(P)-binding Rossmann-fold domains"/>
    <property type="match status" value="1"/>
</dbReference>
<gene>
    <name evidence="7" type="ORF">ENE75_19120</name>
</gene>
<evidence type="ECO:0000313" key="7">
    <source>
        <dbReference type="EMBL" id="RVT49752.1"/>
    </source>
</evidence>
<dbReference type="InterPro" id="IPR007780">
    <property type="entry name" value="NAD_Glu_DH_bac"/>
</dbReference>
<dbReference type="InterPro" id="IPR049064">
    <property type="entry name" value="NAD_Glu_DH_ACT3"/>
</dbReference>
<dbReference type="GO" id="GO:0006538">
    <property type="term" value="P:L-glutamate catabolic process"/>
    <property type="evidence" value="ECO:0007669"/>
    <property type="project" value="InterPro"/>
</dbReference>
<dbReference type="EMBL" id="SACT01000007">
    <property type="protein sequence ID" value="RVT49752.1"/>
    <property type="molecule type" value="Genomic_DNA"/>
</dbReference>
<dbReference type="InterPro" id="IPR036291">
    <property type="entry name" value="NAD(P)-bd_dom_sf"/>
</dbReference>
<dbReference type="InterPro" id="IPR049062">
    <property type="entry name" value="NAD_Glu_DH_ACT2"/>
</dbReference>
<dbReference type="Pfam" id="PF21079">
    <property type="entry name" value="GDH_HM2"/>
    <property type="match status" value="1"/>
</dbReference>
<dbReference type="PANTHER" id="PTHR43403:SF1">
    <property type="entry name" value="NAD-SPECIFIC GLUTAMATE DEHYDROGENASE"/>
    <property type="match status" value="1"/>
</dbReference>
<evidence type="ECO:0000259" key="3">
    <source>
        <dbReference type="Pfam" id="PF21074"/>
    </source>
</evidence>
<dbReference type="Pfam" id="PF21078">
    <property type="entry name" value="GDH_HM3"/>
    <property type="match status" value="1"/>
</dbReference>
<dbReference type="InterPro" id="IPR024727">
    <property type="entry name" value="NAD_Glu_DH_N_ACT1"/>
</dbReference>
<dbReference type="InterPro" id="IPR049056">
    <property type="entry name" value="NAD_Glu_DH_HM3"/>
</dbReference>
<dbReference type="Pfam" id="PF21075">
    <property type="entry name" value="GDH_ACT1"/>
    <property type="match status" value="1"/>
</dbReference>
<feature type="domain" description="NAD-glutamate dehydrogenase ACT2" evidence="5">
    <location>
        <begin position="416"/>
        <end position="505"/>
    </location>
</feature>
<dbReference type="InterPro" id="IPR049058">
    <property type="entry name" value="NAD_Glu_DH_HM2"/>
</dbReference>
<dbReference type="SUPFAM" id="SSF53223">
    <property type="entry name" value="Aminoacid dehydrogenase-like, N-terminal domain"/>
    <property type="match status" value="1"/>
</dbReference>
<evidence type="ECO:0000259" key="4">
    <source>
        <dbReference type="Pfam" id="PF21075"/>
    </source>
</evidence>
<dbReference type="Pfam" id="PF21076">
    <property type="entry name" value="GDH_ACT2"/>
    <property type="match status" value="1"/>
</dbReference>
<proteinExistence type="predicted"/>
<sequence>METAPKPTPPALDGGDGSERIDAVVARLRERLPAAQQPLLETFVRRYYADVDSEDLDERSADDLYGAALSHWHFARGFAGGQPRLRVFNPRVDEHGWQSTHTVIEIVNDDMPFLVDSITMEVNRQGLTLHLIVHPVLKMKRDAAHQVQALLPADDHGEGRMESLIHVEVDRRTDPARLQALHDGLLRILGDVRAAVDDWQPMRAQLIDAVRVLERQPPPVPAEDLAEDLAFLHWLAEDNFTFLGQRDYDLFEEGGEDVLRVVPGSGLGILRAGAGAEAASASFAALPPEVRAQARQARVLLLTKANARSTVHRPGHLDYVGVKRFDASGQVVGERRFLGLFTSVAYSAKAVDIPLLRRKVAAVTARAGFVPRSHATKTLMTILEQFPRDELFQISVDDLHRIATGILRLGERQRTRLFLHRDVYGRFASCLVYVPRENYNTDVRARMQAVLTEALNGESSEFSVQFSDSPLARVLIVVRTPAGEARDVDVHALEQRLVRITRRWEDELRVALIEACGEERGNALHERYAHGFSPGYRHDHGPRQAVHDIELMESLQAPGSLAMSLYRPLEAPPGRLRFKLLRSGELAPLSQSLPLLENMGVSVIEERPYEIHRHDGTELWIDDFSLALPTEDDVDVEALRPRFQETLRRTWRGDNENDGFNRLVLLAGLDWRGVALLRACMRYMKQGGFALSRAYIQQTLTAYPAIAADLVALFQARFDPDLAGDRDDLQAAIVSRLTAALDTVANLDEDRILRQFLSLMLATLRTNFYQRAADGGFKPVIAIKLDPAEVPGLPEPRPLYEIFVHSPRVEGVHLRFGRVARGGLRWSDRLEDFRTEVLGLVKAQQVKNTVIVPVGSKGGFVVRNPPPGGDREALLAEGVACYQAYLRGLLDVTDNLDGNTVVPPPRVVRHDGDDPYLVVAADKGTATFSDIANRTAAEYGFWLGDAFASGGSAGYDHKKMGITARGAWESVKHHFRSLGHDTQTQDFTVVGVGDMSGDVFGNGMLLSRHIRLVAAFDHRHIFIDPQPQAASSYAERERLFALPRSSWADYDKGLISAGGGVWPRSAKTIALSPEARATLGIDDDVKQMSPTELVHAILLAPVDLFYNGGIGTYVKASDESHAECGDRANDATRVNGRELRCKVVAEGGNLGCTQRGRIEFALAGGLVNTDAIDNSAGVDCSDHEVNIKILLNAVVRDGELTPKQRDKLLAQMTDDVAALCLRDNTFQNQVLGVALMRGVDLLDEQQRYLRHLVASGRLNRALEFLPDDDTLAERAKTGTGLTTPEQAVLLAYGKMELSDQVVASDVPEDPYIATTLQRYFPAQLAERYPDALQRHPLRREIIATHVVNSMVNRVGPTFVHRLGEETGAAAPDIVRAYLGTRQIFDLVPLWQANDALGHMVSHATRNGIVLATLQLIERGTVWLLHERDALHDMDATIRRFAPGVAEVGAGLERWLVDSERQALEATAAQLTEAQVPPALAQRVARLDAQLSGLDIVEVAGELGLPVDTVAGVYFGVGGRLALGWLSQQIVALPARSHWQGLARLAMRSDLSSLARELARSVLKDAGAERDAAALIEHWSGQRGFRLGRCQQLLGELQPLARLDPSMLAVLLRELRALV</sequence>
<keyword evidence="8" id="KW-1185">Reference proteome</keyword>
<dbReference type="PIRSF" id="PIRSF036761">
    <property type="entry name" value="GDH_Mll4104"/>
    <property type="match status" value="1"/>
</dbReference>
<comment type="caution">
    <text evidence="7">The sequence shown here is derived from an EMBL/GenBank/DDBJ whole genome shotgun (WGS) entry which is preliminary data.</text>
</comment>
<keyword evidence="1" id="KW-0560">Oxidoreductase</keyword>
<dbReference type="Pfam" id="PF21077">
    <property type="entry name" value="GDH_ACT3"/>
    <property type="match status" value="1"/>
</dbReference>
<dbReference type="OrthoDB" id="9758052at2"/>
<accession>A0A437JSD4</accession>
<evidence type="ECO:0000259" key="6">
    <source>
        <dbReference type="Pfam" id="PF21077"/>
    </source>
</evidence>
<organism evidence="7 8">
    <name type="scientific">Rubrivivax albus</name>
    <dbReference type="NCBI Taxonomy" id="2499835"/>
    <lineage>
        <taxon>Bacteria</taxon>
        <taxon>Pseudomonadati</taxon>
        <taxon>Pseudomonadota</taxon>
        <taxon>Betaproteobacteria</taxon>
        <taxon>Burkholderiales</taxon>
        <taxon>Sphaerotilaceae</taxon>
        <taxon>Rubrivivax</taxon>
    </lineage>
</organism>
<dbReference type="RefSeq" id="WP_128199924.1">
    <property type="nucleotide sequence ID" value="NZ_SACT01000007.1"/>
</dbReference>
<evidence type="ECO:0000313" key="8">
    <source>
        <dbReference type="Proteomes" id="UP000288178"/>
    </source>
</evidence>
<dbReference type="Pfam" id="PF21073">
    <property type="entry name" value="GDH_HM1"/>
    <property type="match status" value="1"/>
</dbReference>
<name>A0A437JSD4_9BURK</name>
<dbReference type="PANTHER" id="PTHR43403">
    <property type="entry name" value="NAD-SPECIFIC GLUTAMATE DEHYDROGENASE"/>
    <property type="match status" value="1"/>
</dbReference>
<feature type="domain" description="NAD-glutamate dehydrogenase ACT3" evidence="6">
    <location>
        <begin position="561"/>
        <end position="638"/>
    </location>
</feature>
<evidence type="ECO:0000259" key="2">
    <source>
        <dbReference type="Pfam" id="PF05088"/>
    </source>
</evidence>
<evidence type="ECO:0000259" key="5">
    <source>
        <dbReference type="Pfam" id="PF21076"/>
    </source>
</evidence>
<feature type="domain" description="NAD-specific glutamate dehydrogenase C-terminal" evidence="3">
    <location>
        <begin position="1278"/>
        <end position="1615"/>
    </location>
</feature>
<evidence type="ECO:0000256" key="1">
    <source>
        <dbReference type="ARBA" id="ARBA00023002"/>
    </source>
</evidence>
<dbReference type="InterPro" id="IPR048381">
    <property type="entry name" value="GDH_C"/>
</dbReference>
<dbReference type="Gene3D" id="3.40.50.720">
    <property type="entry name" value="NAD(P)-binding Rossmann-like Domain"/>
    <property type="match status" value="1"/>
</dbReference>
<dbReference type="InterPro" id="IPR028971">
    <property type="entry name" value="NAD-GDH_cat"/>
</dbReference>
<dbReference type="GO" id="GO:0004069">
    <property type="term" value="F:L-aspartate:2-oxoglutarate aminotransferase activity"/>
    <property type="evidence" value="ECO:0007669"/>
    <property type="project" value="InterPro"/>
</dbReference>